<dbReference type="Gene3D" id="3.30.420.10">
    <property type="entry name" value="Ribonuclease H-like superfamily/Ribonuclease H"/>
    <property type="match status" value="1"/>
</dbReference>
<organism evidence="3 4">
    <name type="scientific">Metaplanococcus flavidus</name>
    <dbReference type="NCBI Taxonomy" id="569883"/>
    <lineage>
        <taxon>Bacteria</taxon>
        <taxon>Bacillati</taxon>
        <taxon>Bacillota</taxon>
        <taxon>Bacilli</taxon>
        <taxon>Bacillales</taxon>
        <taxon>Caryophanaceae</taxon>
        <taxon>Metaplanococcus</taxon>
    </lineage>
</organism>
<evidence type="ECO:0000313" key="4">
    <source>
        <dbReference type="Proteomes" id="UP001597109"/>
    </source>
</evidence>
<evidence type="ECO:0000313" key="3">
    <source>
        <dbReference type="EMBL" id="MFD1031895.1"/>
    </source>
</evidence>
<dbReference type="NCBIfam" id="NF033516">
    <property type="entry name" value="transpos_IS3"/>
    <property type="match status" value="1"/>
</dbReference>
<evidence type="ECO:0000256" key="1">
    <source>
        <dbReference type="ARBA" id="ARBA00002286"/>
    </source>
</evidence>
<dbReference type="InterPro" id="IPR050900">
    <property type="entry name" value="Transposase_IS3/IS150/IS904"/>
</dbReference>
<proteinExistence type="predicted"/>
<dbReference type="EMBL" id="JBHTKI010000014">
    <property type="protein sequence ID" value="MFD1031895.1"/>
    <property type="molecule type" value="Genomic_DNA"/>
</dbReference>
<dbReference type="InterPro" id="IPR036397">
    <property type="entry name" value="RNaseH_sf"/>
</dbReference>
<dbReference type="InterPro" id="IPR001584">
    <property type="entry name" value="Integrase_cat-core"/>
</dbReference>
<gene>
    <name evidence="3" type="ORF">ACFQ1X_10680</name>
</gene>
<evidence type="ECO:0000259" key="2">
    <source>
        <dbReference type="PROSITE" id="PS50994"/>
    </source>
</evidence>
<dbReference type="Pfam" id="PF00665">
    <property type="entry name" value="rve"/>
    <property type="match status" value="1"/>
</dbReference>
<keyword evidence="4" id="KW-1185">Reference proteome</keyword>
<dbReference type="SUPFAM" id="SSF53098">
    <property type="entry name" value="Ribonuclease H-like"/>
    <property type="match status" value="1"/>
</dbReference>
<accession>A0ABW3LCY4</accession>
<dbReference type="InterPro" id="IPR012337">
    <property type="entry name" value="RNaseH-like_sf"/>
</dbReference>
<dbReference type="InterPro" id="IPR025948">
    <property type="entry name" value="HTH-like_dom"/>
</dbReference>
<protein>
    <submittedName>
        <fullName evidence="3">IS3 family transposase</fullName>
    </submittedName>
</protein>
<reference evidence="4" key="1">
    <citation type="journal article" date="2019" name="Int. J. Syst. Evol. Microbiol.">
        <title>The Global Catalogue of Microorganisms (GCM) 10K type strain sequencing project: providing services to taxonomists for standard genome sequencing and annotation.</title>
        <authorList>
            <consortium name="The Broad Institute Genomics Platform"/>
            <consortium name="The Broad Institute Genome Sequencing Center for Infectious Disease"/>
            <person name="Wu L."/>
            <person name="Ma J."/>
        </authorList>
    </citation>
    <scope>NUCLEOTIDE SEQUENCE [LARGE SCALE GENOMIC DNA]</scope>
    <source>
        <strain evidence="4">CCUG 56756</strain>
    </source>
</reference>
<comment type="caution">
    <text evidence="3">The sequence shown here is derived from an EMBL/GenBank/DDBJ whole genome shotgun (WGS) entry which is preliminary data.</text>
</comment>
<dbReference type="InterPro" id="IPR048020">
    <property type="entry name" value="Transpos_IS3"/>
</dbReference>
<dbReference type="Proteomes" id="UP001597109">
    <property type="component" value="Unassembled WGS sequence"/>
</dbReference>
<dbReference type="PANTHER" id="PTHR46889">
    <property type="entry name" value="TRANSPOSASE INSF FOR INSERTION SEQUENCE IS3B-RELATED"/>
    <property type="match status" value="1"/>
</dbReference>
<dbReference type="Pfam" id="PF13276">
    <property type="entry name" value="HTH_21"/>
    <property type="match status" value="1"/>
</dbReference>
<sequence length="292" mass="33361">MSKRYEAVSLLRKDHPVELLCKAIGVSKSGYYSYINRPAKTVSERDQKDIKAIQQLYDKSKKTYGAKHIAGELKAKGHVINHKRVSRLMREMNIKSVIRAVRPSTIHKETSGGYIHPNLLNRDFNAVLPNRKWVTDLSELTVKDVKFFISAIVDLHNREVIGFAISVHPNADLVEKTVRMAMDRRGLTDLKQVVLHSDRGSVYSSTRHHRLENELGFSPSMSRKANCWDNAVIESFFSHLKTKFPHFFSIDSAEQVMADLPKFVAYYNGERSQKRLGYLTPAAYLELEKLAS</sequence>
<dbReference type="RefSeq" id="WP_144840829.1">
    <property type="nucleotide sequence ID" value="NZ_JBHTKI010000014.1"/>
</dbReference>
<feature type="domain" description="Integrase catalytic" evidence="2">
    <location>
        <begin position="125"/>
        <end position="289"/>
    </location>
</feature>
<comment type="function">
    <text evidence="1">Involved in the transposition of the insertion sequence.</text>
</comment>
<dbReference type="Pfam" id="PF13333">
    <property type="entry name" value="rve_2"/>
    <property type="match status" value="1"/>
</dbReference>
<name>A0ABW3LCY4_9BACL</name>
<dbReference type="PANTHER" id="PTHR46889:SF4">
    <property type="entry name" value="TRANSPOSASE INSO FOR INSERTION SEQUENCE ELEMENT IS911B-RELATED"/>
    <property type="match status" value="1"/>
</dbReference>
<dbReference type="PROSITE" id="PS50994">
    <property type="entry name" value="INTEGRASE"/>
    <property type="match status" value="1"/>
</dbReference>